<dbReference type="EMBL" id="AP018248">
    <property type="protein sequence ID" value="BAZ01730.1"/>
    <property type="molecule type" value="Genomic_DNA"/>
</dbReference>
<dbReference type="SUPFAM" id="SSF53474">
    <property type="entry name" value="alpha/beta-Hydrolases"/>
    <property type="match status" value="1"/>
</dbReference>
<gene>
    <name evidence="2" type="ORF">NIES37_57360</name>
</gene>
<keyword evidence="3" id="KW-1185">Reference proteome</keyword>
<evidence type="ECO:0000313" key="2">
    <source>
        <dbReference type="EMBL" id="BAZ01730.1"/>
    </source>
</evidence>
<evidence type="ECO:0000313" key="3">
    <source>
        <dbReference type="Proteomes" id="UP000218785"/>
    </source>
</evidence>
<dbReference type="AlphaFoldDB" id="A0A1Z4N7M4"/>
<name>A0A1Z4N7M4_9CYAN</name>
<dbReference type="InterPro" id="IPR029058">
    <property type="entry name" value="AB_hydrolase_fold"/>
</dbReference>
<organism evidence="2 3">
    <name type="scientific">Tolypothrix tenuis PCC 7101</name>
    <dbReference type="NCBI Taxonomy" id="231146"/>
    <lineage>
        <taxon>Bacteria</taxon>
        <taxon>Bacillati</taxon>
        <taxon>Cyanobacteriota</taxon>
        <taxon>Cyanophyceae</taxon>
        <taxon>Nostocales</taxon>
        <taxon>Tolypothrichaceae</taxon>
        <taxon>Tolypothrix</taxon>
    </lineage>
</organism>
<sequence length="326" mass="36682">MTTGLHWQQRVGNQRDWIWRGWQTRYTYIRSAQNHQNTTPLILLHGFGASIGHWRHNLEVLAAHQTVYALDMLGFGASEKAAANYSIELWVEQVYDFWKAFIRQPVILIGNSTGSLISLAAAAAHPEMVKGIVMMSLPDPSLEQEAIPAALRPILMPLITTVKKIVASPMILKPVFNFVRQPSVLRRWASLAYANPEAITDELIEILAGPPQDRGSARAFSALFKATMGVNFSPSVKKVLPTLKIPMLLIWGQKDRFVPPILGSQFAQYNEKLQLLNLEDVGHCPHDESPEQVNQVILDWINRCLEDNQQPVIIPNPESIPETQQF</sequence>
<evidence type="ECO:0000259" key="1">
    <source>
        <dbReference type="Pfam" id="PF12697"/>
    </source>
</evidence>
<dbReference type="InterPro" id="IPR000639">
    <property type="entry name" value="Epox_hydrolase-like"/>
</dbReference>
<dbReference type="KEGG" id="ttq:NIES37_57360"/>
<dbReference type="PANTHER" id="PTHR46438">
    <property type="entry name" value="ALPHA/BETA-HYDROLASES SUPERFAMILY PROTEIN"/>
    <property type="match status" value="1"/>
</dbReference>
<dbReference type="Pfam" id="PF12697">
    <property type="entry name" value="Abhydrolase_6"/>
    <property type="match status" value="1"/>
</dbReference>
<dbReference type="Gene3D" id="3.40.50.1820">
    <property type="entry name" value="alpha/beta hydrolase"/>
    <property type="match status" value="1"/>
</dbReference>
<accession>A0A1Z4N7M4</accession>
<dbReference type="GO" id="GO:0016787">
    <property type="term" value="F:hydrolase activity"/>
    <property type="evidence" value="ECO:0007669"/>
    <property type="project" value="UniProtKB-KW"/>
</dbReference>
<dbReference type="InterPro" id="IPR000073">
    <property type="entry name" value="AB_hydrolase_1"/>
</dbReference>
<protein>
    <submittedName>
        <fullName evidence="2">Alpha/beta hydrolase fold protein</fullName>
    </submittedName>
</protein>
<reference evidence="2 3" key="1">
    <citation type="submission" date="2017-06" db="EMBL/GenBank/DDBJ databases">
        <title>Genome sequencing of cyanobaciteial culture collection at National Institute for Environmental Studies (NIES).</title>
        <authorList>
            <person name="Hirose Y."/>
            <person name="Shimura Y."/>
            <person name="Fujisawa T."/>
            <person name="Nakamura Y."/>
            <person name="Kawachi M."/>
        </authorList>
    </citation>
    <scope>NUCLEOTIDE SEQUENCE [LARGE SCALE GENOMIC DNA]</scope>
    <source>
        <strain evidence="2 3">NIES-37</strain>
    </source>
</reference>
<dbReference type="PANTHER" id="PTHR46438:SF2">
    <property type="entry name" value="ALPHA_BETA-HYDROLASES SUPERFAMILY PROTEIN"/>
    <property type="match status" value="1"/>
</dbReference>
<dbReference type="PRINTS" id="PR00412">
    <property type="entry name" value="EPOXHYDRLASE"/>
</dbReference>
<dbReference type="RefSeq" id="WP_096581488.1">
    <property type="nucleotide sequence ID" value="NZ_CAWNJS010000001.1"/>
</dbReference>
<proteinExistence type="predicted"/>
<keyword evidence="2" id="KW-0378">Hydrolase</keyword>
<dbReference type="Proteomes" id="UP000218785">
    <property type="component" value="Chromosome"/>
</dbReference>
<feature type="domain" description="AB hydrolase-1" evidence="1">
    <location>
        <begin position="41"/>
        <end position="295"/>
    </location>
</feature>
<dbReference type="PRINTS" id="PR00111">
    <property type="entry name" value="ABHYDROLASE"/>
</dbReference>